<evidence type="ECO:0000313" key="3">
    <source>
        <dbReference type="Proteomes" id="UP000235672"/>
    </source>
</evidence>
<protein>
    <submittedName>
        <fullName evidence="2">Uncharacterized protein</fullName>
    </submittedName>
</protein>
<feature type="compositionally biased region" description="Basic and acidic residues" evidence="1">
    <location>
        <begin position="69"/>
        <end position="85"/>
    </location>
</feature>
<dbReference type="EMBL" id="KZ613473">
    <property type="protein sequence ID" value="PMD23992.1"/>
    <property type="molecule type" value="Genomic_DNA"/>
</dbReference>
<feature type="region of interest" description="Disordered" evidence="1">
    <location>
        <begin position="161"/>
        <end position="180"/>
    </location>
</feature>
<reference evidence="2 3" key="1">
    <citation type="submission" date="2016-05" db="EMBL/GenBank/DDBJ databases">
        <title>A degradative enzymes factory behind the ericoid mycorrhizal symbiosis.</title>
        <authorList>
            <consortium name="DOE Joint Genome Institute"/>
            <person name="Martino E."/>
            <person name="Morin E."/>
            <person name="Grelet G."/>
            <person name="Kuo A."/>
            <person name="Kohler A."/>
            <person name="Daghino S."/>
            <person name="Barry K."/>
            <person name="Choi C."/>
            <person name="Cichocki N."/>
            <person name="Clum A."/>
            <person name="Copeland A."/>
            <person name="Hainaut M."/>
            <person name="Haridas S."/>
            <person name="Labutti K."/>
            <person name="Lindquist E."/>
            <person name="Lipzen A."/>
            <person name="Khouja H.-R."/>
            <person name="Murat C."/>
            <person name="Ohm R."/>
            <person name="Olson A."/>
            <person name="Spatafora J."/>
            <person name="Veneault-Fourrey C."/>
            <person name="Henrissat B."/>
            <person name="Grigoriev I."/>
            <person name="Martin F."/>
            <person name="Perotto S."/>
        </authorList>
    </citation>
    <scope>NUCLEOTIDE SEQUENCE [LARGE SCALE GENOMIC DNA]</scope>
    <source>
        <strain evidence="2 3">UAMH 7357</strain>
    </source>
</reference>
<feature type="compositionally biased region" description="Basic and acidic residues" evidence="1">
    <location>
        <begin position="277"/>
        <end position="287"/>
    </location>
</feature>
<dbReference type="Proteomes" id="UP000235672">
    <property type="component" value="Unassembled WGS sequence"/>
</dbReference>
<organism evidence="2 3">
    <name type="scientific">Hyaloscypha hepaticicola</name>
    <dbReference type="NCBI Taxonomy" id="2082293"/>
    <lineage>
        <taxon>Eukaryota</taxon>
        <taxon>Fungi</taxon>
        <taxon>Dikarya</taxon>
        <taxon>Ascomycota</taxon>
        <taxon>Pezizomycotina</taxon>
        <taxon>Leotiomycetes</taxon>
        <taxon>Helotiales</taxon>
        <taxon>Hyaloscyphaceae</taxon>
        <taxon>Hyaloscypha</taxon>
    </lineage>
</organism>
<dbReference type="AlphaFoldDB" id="A0A2J6QCJ3"/>
<dbReference type="STRING" id="1745343.A0A2J6QCJ3"/>
<feature type="compositionally biased region" description="Polar residues" evidence="1">
    <location>
        <begin position="1"/>
        <end position="35"/>
    </location>
</feature>
<gene>
    <name evidence="2" type="ORF">NA56DRAFT_23010</name>
</gene>
<accession>A0A2J6QCJ3</accession>
<proteinExistence type="predicted"/>
<feature type="region of interest" description="Disordered" evidence="1">
    <location>
        <begin position="251"/>
        <end position="313"/>
    </location>
</feature>
<feature type="compositionally biased region" description="Basic residues" evidence="1">
    <location>
        <begin position="296"/>
        <end position="307"/>
    </location>
</feature>
<sequence>MGETADCSTSSMDNEQQHSTGTETISNQPHGTQQLDAYISVIDPVGEPAFKPGKFKPLPSWMNLLSTNVRKEREQRRNANLEHDNQQFSRLDSPKRARELDSRDASDDAQGSPIALVNIPGLRGGGKAAKKQGHRMISVDVLHDTDEKHYIDDNLQSPEKLHTFKDNSQNPSFHPLLPRRRTSYPQDFLSLSKVRKNGTGYSPPSLSSDIAEEPTEEPCCGLVSDLHQPESAPEASLSPNMRRKQIFSNGVPQSSLQYMDTHALKSPAAKNEPMVDNSEREGTERPRVVKGTQNKRTSKRRKGKSSKRLASDE</sequence>
<feature type="region of interest" description="Disordered" evidence="1">
    <location>
        <begin position="69"/>
        <end position="132"/>
    </location>
</feature>
<dbReference type="OrthoDB" id="8062037at2759"/>
<feature type="compositionally biased region" description="Basic and acidic residues" evidence="1">
    <location>
        <begin position="92"/>
        <end position="106"/>
    </location>
</feature>
<evidence type="ECO:0000256" key="1">
    <source>
        <dbReference type="SAM" id="MobiDB-lite"/>
    </source>
</evidence>
<name>A0A2J6QCJ3_9HELO</name>
<keyword evidence="3" id="KW-1185">Reference proteome</keyword>
<feature type="region of interest" description="Disordered" evidence="1">
    <location>
        <begin position="1"/>
        <end position="36"/>
    </location>
</feature>
<evidence type="ECO:0000313" key="2">
    <source>
        <dbReference type="EMBL" id="PMD23992.1"/>
    </source>
</evidence>